<dbReference type="EMBL" id="JAHUTI010084441">
    <property type="protein sequence ID" value="MED6259555.1"/>
    <property type="molecule type" value="Genomic_DNA"/>
</dbReference>
<gene>
    <name evidence="1" type="ORF">ATANTOWER_025103</name>
</gene>
<proteinExistence type="predicted"/>
<evidence type="ECO:0000313" key="1">
    <source>
        <dbReference type="EMBL" id="MED6259555.1"/>
    </source>
</evidence>
<sequence>NYISNKLFFFSHSSSALLNSQTPTKSKEKIKNTGSPKKVKTLKVESLEPVSTSSGWILSRTVPGWRTLTEGLLRQICLAALLL</sequence>
<organism evidence="1 2">
    <name type="scientific">Ataeniobius toweri</name>
    <dbReference type="NCBI Taxonomy" id="208326"/>
    <lineage>
        <taxon>Eukaryota</taxon>
        <taxon>Metazoa</taxon>
        <taxon>Chordata</taxon>
        <taxon>Craniata</taxon>
        <taxon>Vertebrata</taxon>
        <taxon>Euteleostomi</taxon>
        <taxon>Actinopterygii</taxon>
        <taxon>Neopterygii</taxon>
        <taxon>Teleostei</taxon>
        <taxon>Neoteleostei</taxon>
        <taxon>Acanthomorphata</taxon>
        <taxon>Ovalentaria</taxon>
        <taxon>Atherinomorphae</taxon>
        <taxon>Cyprinodontiformes</taxon>
        <taxon>Goodeidae</taxon>
        <taxon>Ataeniobius</taxon>
    </lineage>
</organism>
<name>A0ABU7CCQ5_9TELE</name>
<keyword evidence="2" id="KW-1185">Reference proteome</keyword>
<dbReference type="Proteomes" id="UP001345963">
    <property type="component" value="Unassembled WGS sequence"/>
</dbReference>
<evidence type="ECO:0000313" key="2">
    <source>
        <dbReference type="Proteomes" id="UP001345963"/>
    </source>
</evidence>
<accession>A0ABU7CCQ5</accession>
<protein>
    <submittedName>
        <fullName evidence="1">Uncharacterized protein</fullName>
    </submittedName>
</protein>
<reference evidence="1 2" key="1">
    <citation type="submission" date="2021-07" db="EMBL/GenBank/DDBJ databases">
        <authorList>
            <person name="Palmer J.M."/>
        </authorList>
    </citation>
    <scope>NUCLEOTIDE SEQUENCE [LARGE SCALE GENOMIC DNA]</scope>
    <source>
        <strain evidence="1 2">AT_MEX2019</strain>
        <tissue evidence="1">Muscle</tissue>
    </source>
</reference>
<comment type="caution">
    <text evidence="1">The sequence shown here is derived from an EMBL/GenBank/DDBJ whole genome shotgun (WGS) entry which is preliminary data.</text>
</comment>
<feature type="non-terminal residue" evidence="1">
    <location>
        <position position="1"/>
    </location>
</feature>